<evidence type="ECO:0000313" key="2">
    <source>
        <dbReference type="EMBL" id="UFP95311.1"/>
    </source>
</evidence>
<keyword evidence="3" id="KW-1185">Reference proteome</keyword>
<sequence length="252" mass="27368">MSARALLTCLLSALLLSGCVSYRLGVTFNWLGGGTVEQILAVDRNLVEAGGEQLDTLVAGLERRTAELGGTSERTAERLRLRIPFEDGAELESKLNRFLGRPLETAARPTALAVPAVLSSTAPLPAVLAKDPPSASTSGPLQLLQRDHWLWSEYDVSADLDLRSPFGTVRVGNWVSGLIQLEFALTTPLPAFRSNSDEQQGQTLLWRIRPGEVNHLEASFIVPNLPLIGLIALGVLALALLAWQQRKLFAER</sequence>
<evidence type="ECO:0000256" key="1">
    <source>
        <dbReference type="SAM" id="Phobius"/>
    </source>
</evidence>
<reference evidence="2 3" key="1">
    <citation type="journal article" date="2021" name="Genome Biol. Evol.">
        <title>Complete Genome Sequencing of a Novel Gloeobacter Species from a Waterfall Cave in Mexico.</title>
        <authorList>
            <person name="Saw J.H."/>
            <person name="Cardona T."/>
            <person name="Montejano G."/>
        </authorList>
    </citation>
    <scope>NUCLEOTIDE SEQUENCE [LARGE SCALE GENOMIC DNA]</scope>
    <source>
        <strain evidence="2">MG652769</strain>
    </source>
</reference>
<accession>A0ABY3PNP8</accession>
<dbReference type="InterPro" id="IPR021499">
    <property type="entry name" value="DUF3153"/>
</dbReference>
<dbReference type="Proteomes" id="UP001054846">
    <property type="component" value="Chromosome"/>
</dbReference>
<proteinExistence type="predicted"/>
<protein>
    <submittedName>
        <fullName evidence="2">DUF3153 domain-containing protein</fullName>
    </submittedName>
</protein>
<dbReference type="EMBL" id="CP063845">
    <property type="protein sequence ID" value="UFP95311.1"/>
    <property type="molecule type" value="Genomic_DNA"/>
</dbReference>
<keyword evidence="1" id="KW-0812">Transmembrane</keyword>
<organism evidence="2 3">
    <name type="scientific">Gloeobacter morelensis MG652769</name>
    <dbReference type="NCBI Taxonomy" id="2781736"/>
    <lineage>
        <taxon>Bacteria</taxon>
        <taxon>Bacillati</taxon>
        <taxon>Cyanobacteriota</taxon>
        <taxon>Cyanophyceae</taxon>
        <taxon>Gloeobacterales</taxon>
        <taxon>Gloeobacteraceae</taxon>
        <taxon>Gloeobacter</taxon>
        <taxon>Gloeobacter morelensis</taxon>
    </lineage>
</organism>
<dbReference type="RefSeq" id="WP_230842536.1">
    <property type="nucleotide sequence ID" value="NZ_CP063845.1"/>
</dbReference>
<keyword evidence="1" id="KW-1133">Transmembrane helix</keyword>
<gene>
    <name evidence="2" type="ORF">ISF26_03400</name>
</gene>
<dbReference type="Pfam" id="PF11353">
    <property type="entry name" value="DUF3153"/>
    <property type="match status" value="1"/>
</dbReference>
<keyword evidence="1" id="KW-0472">Membrane</keyword>
<feature type="transmembrane region" description="Helical" evidence="1">
    <location>
        <begin position="225"/>
        <end position="243"/>
    </location>
</feature>
<name>A0ABY3PNP8_9CYAN</name>
<dbReference type="PROSITE" id="PS51257">
    <property type="entry name" value="PROKAR_LIPOPROTEIN"/>
    <property type="match status" value="1"/>
</dbReference>
<evidence type="ECO:0000313" key="3">
    <source>
        <dbReference type="Proteomes" id="UP001054846"/>
    </source>
</evidence>